<accession>A0A2A6CGV2</accession>
<gene>
    <name evidence="1" type="primary">WBGene00205437</name>
</gene>
<evidence type="ECO:0000313" key="1">
    <source>
        <dbReference type="EnsemblMetazoa" id="PPA32576.1"/>
    </source>
</evidence>
<evidence type="ECO:0000313" key="2">
    <source>
        <dbReference type="Proteomes" id="UP000005239"/>
    </source>
</evidence>
<reference evidence="2" key="1">
    <citation type="journal article" date="2008" name="Nat. Genet.">
        <title>The Pristionchus pacificus genome provides a unique perspective on nematode lifestyle and parasitism.</title>
        <authorList>
            <person name="Dieterich C."/>
            <person name="Clifton S.W."/>
            <person name="Schuster L.N."/>
            <person name="Chinwalla A."/>
            <person name="Delehaunty K."/>
            <person name="Dinkelacker I."/>
            <person name="Fulton L."/>
            <person name="Fulton R."/>
            <person name="Godfrey J."/>
            <person name="Minx P."/>
            <person name="Mitreva M."/>
            <person name="Roeseler W."/>
            <person name="Tian H."/>
            <person name="Witte H."/>
            <person name="Yang S.P."/>
            <person name="Wilson R.K."/>
            <person name="Sommer R.J."/>
        </authorList>
    </citation>
    <scope>NUCLEOTIDE SEQUENCE [LARGE SCALE GENOMIC DNA]</scope>
    <source>
        <strain evidence="2">PS312</strain>
    </source>
</reference>
<name>A0A2A6CGV2_PRIPA</name>
<accession>A0A8R1YPJ1</accession>
<dbReference type="Proteomes" id="UP000005239">
    <property type="component" value="Unassembled WGS sequence"/>
</dbReference>
<proteinExistence type="predicted"/>
<keyword evidence="2" id="KW-1185">Reference proteome</keyword>
<organism evidence="1 2">
    <name type="scientific">Pristionchus pacificus</name>
    <name type="common">Parasitic nematode worm</name>
    <dbReference type="NCBI Taxonomy" id="54126"/>
    <lineage>
        <taxon>Eukaryota</taxon>
        <taxon>Metazoa</taxon>
        <taxon>Ecdysozoa</taxon>
        <taxon>Nematoda</taxon>
        <taxon>Chromadorea</taxon>
        <taxon>Rhabditida</taxon>
        <taxon>Rhabditina</taxon>
        <taxon>Diplogasteromorpha</taxon>
        <taxon>Diplogasteroidea</taxon>
        <taxon>Neodiplogasteridae</taxon>
        <taxon>Pristionchus</taxon>
    </lineage>
</organism>
<reference evidence="1" key="2">
    <citation type="submission" date="2022-06" db="UniProtKB">
        <authorList>
            <consortium name="EnsemblMetazoa"/>
        </authorList>
    </citation>
    <scope>IDENTIFICATION</scope>
    <source>
        <strain evidence="1">PS312</strain>
    </source>
</reference>
<dbReference type="AlphaFoldDB" id="A0A2A6CGV2"/>
<sequence length="201" mass="22715">MTARINGAGQIEWAKYGSTLMTSSSSPDEKTSPFEYFVPEAPSIAPSTAFTSLLPSLPSHTNDIGPSIEDILDTLMSASDAVDEVLVMKKEEIAKEQLVLSKLRNGIDEPIPDDFLRILASKESKMQAKVRDALEMMDKFGNGADLPSNLMSIREEVTEKRKVLVQMERSIRTILVEQYQAKQFWYNRRFYRKRSEDCARA</sequence>
<protein>
    <submittedName>
        <fullName evidence="1">Uncharacterized protein</fullName>
    </submittedName>
</protein>
<dbReference type="EnsemblMetazoa" id="PPA32576.1">
    <property type="protein sequence ID" value="PPA32576.1"/>
    <property type="gene ID" value="WBGene00205437"/>
</dbReference>